<evidence type="ECO:0000256" key="9">
    <source>
        <dbReference type="SAM" id="Phobius"/>
    </source>
</evidence>
<dbReference type="EMBL" id="CAJVRM010000002">
    <property type="protein sequence ID" value="CAG8970733.1"/>
    <property type="molecule type" value="Genomic_DNA"/>
</dbReference>
<feature type="region of interest" description="Disordered" evidence="8">
    <location>
        <begin position="1"/>
        <end position="72"/>
    </location>
</feature>
<evidence type="ECO:0000256" key="8">
    <source>
        <dbReference type="SAM" id="MobiDB-lite"/>
    </source>
</evidence>
<dbReference type="OrthoDB" id="5817083at2759"/>
<evidence type="ECO:0000256" key="3">
    <source>
        <dbReference type="ARBA" id="ARBA00022723"/>
    </source>
</evidence>
<name>A0A9N9LAR4_9HELO</name>
<dbReference type="InterPro" id="IPR011016">
    <property type="entry name" value="Znf_RING-CH"/>
</dbReference>
<keyword evidence="5" id="KW-0862">Zinc</keyword>
<sequence>MSSAPQQKQGASRSVQPHHTPLEEQSGRGAMSETSEDTTHEDEQGVALDSWVNYSSQLHASPASPPTPDAPEVEPKKCWICQMDETEDEPNTVWKKACPCSLDAHDECLLEWIADEERPKTGEIASPHKIVCPVCKAEIKIQRPQDPIVNFFDRTQAMARRLIIPTALSAVFGCGYAGLFVYGVNTIYVVFGHEDAAKILLNMGEDAGLAVPRPKSPLNALWNLMTGTDPFFSHLYGPLRHWKPWATIPLIGPAIVLSRTKLSDFVFPLMISIYFINPSHRDIYHWPPSPGLIFATLPYIRTAYNEFYRYSFAALERKWDLAVQRKPREGETAEEIRQQVEDDNDRAIFELEIVDEAEEAPPGPGADVNWQGRIPGGAGNQNAPVAGGQGDGAADEGDERPGNRQVWGLQRNWSIAQAAIKITGALAFPAISSMMGNLLEIFLPAKMVGQRALRFRYGPTGFLHSKWGRTVAGGCLFVLLKDAVTLYCKWKKAQIFDKKKIIDYVPPANRRRN</sequence>
<dbReference type="PANTHER" id="PTHR46283">
    <property type="entry name" value="E3 UBIQUITIN-PROTEIN LIGASE MARCH5"/>
    <property type="match status" value="1"/>
</dbReference>
<dbReference type="GO" id="GO:0016020">
    <property type="term" value="C:membrane"/>
    <property type="evidence" value="ECO:0007669"/>
    <property type="project" value="UniProtKB-SubCell"/>
</dbReference>
<evidence type="ECO:0000256" key="6">
    <source>
        <dbReference type="ARBA" id="ARBA00022989"/>
    </source>
</evidence>
<keyword evidence="6 9" id="KW-1133">Transmembrane helix</keyword>
<comment type="caution">
    <text evidence="11">The sequence shown here is derived from an EMBL/GenBank/DDBJ whole genome shotgun (WGS) entry which is preliminary data.</text>
</comment>
<comment type="subcellular location">
    <subcellularLocation>
        <location evidence="1">Membrane</location>
        <topology evidence="1">Multi-pass membrane protein</topology>
    </subcellularLocation>
</comment>
<keyword evidence="3" id="KW-0479">Metal-binding</keyword>
<dbReference type="InterPro" id="IPR013083">
    <property type="entry name" value="Znf_RING/FYVE/PHD"/>
</dbReference>
<feature type="region of interest" description="Disordered" evidence="8">
    <location>
        <begin position="359"/>
        <end position="403"/>
    </location>
</feature>
<keyword evidence="7 9" id="KW-0472">Membrane</keyword>
<dbReference type="SUPFAM" id="SSF57850">
    <property type="entry name" value="RING/U-box"/>
    <property type="match status" value="1"/>
</dbReference>
<evidence type="ECO:0000256" key="7">
    <source>
        <dbReference type="ARBA" id="ARBA00023136"/>
    </source>
</evidence>
<dbReference type="Gene3D" id="3.30.40.10">
    <property type="entry name" value="Zinc/RING finger domain, C3HC4 (zinc finger)"/>
    <property type="match status" value="1"/>
</dbReference>
<dbReference type="GO" id="GO:0008270">
    <property type="term" value="F:zinc ion binding"/>
    <property type="evidence" value="ECO:0007669"/>
    <property type="project" value="UniProtKB-KW"/>
</dbReference>
<reference evidence="11" key="1">
    <citation type="submission" date="2021-07" db="EMBL/GenBank/DDBJ databases">
        <authorList>
            <person name="Durling M."/>
        </authorList>
    </citation>
    <scope>NUCLEOTIDE SEQUENCE</scope>
</reference>
<evidence type="ECO:0000256" key="5">
    <source>
        <dbReference type="ARBA" id="ARBA00022833"/>
    </source>
</evidence>
<proteinExistence type="predicted"/>
<evidence type="ECO:0000313" key="11">
    <source>
        <dbReference type="EMBL" id="CAG8970733.1"/>
    </source>
</evidence>
<feature type="compositionally biased region" description="Polar residues" evidence="8">
    <location>
        <begin position="1"/>
        <end position="17"/>
    </location>
</feature>
<keyword evidence="4" id="KW-0863">Zinc-finger</keyword>
<feature type="domain" description="RING-CH-type" evidence="10">
    <location>
        <begin position="70"/>
        <end position="142"/>
    </location>
</feature>
<keyword evidence="12" id="KW-1185">Reference proteome</keyword>
<dbReference type="AlphaFoldDB" id="A0A9N9LAR4"/>
<keyword evidence="2 9" id="KW-0812">Transmembrane</keyword>
<organism evidence="11 12">
    <name type="scientific">Hymenoscyphus albidus</name>
    <dbReference type="NCBI Taxonomy" id="595503"/>
    <lineage>
        <taxon>Eukaryota</taxon>
        <taxon>Fungi</taxon>
        <taxon>Dikarya</taxon>
        <taxon>Ascomycota</taxon>
        <taxon>Pezizomycotina</taxon>
        <taxon>Leotiomycetes</taxon>
        <taxon>Helotiales</taxon>
        <taxon>Helotiaceae</taxon>
        <taxon>Hymenoscyphus</taxon>
    </lineage>
</organism>
<evidence type="ECO:0000256" key="1">
    <source>
        <dbReference type="ARBA" id="ARBA00004141"/>
    </source>
</evidence>
<dbReference type="PROSITE" id="PS51292">
    <property type="entry name" value="ZF_RING_CH"/>
    <property type="match status" value="1"/>
</dbReference>
<protein>
    <recommendedName>
        <fullName evidence="10">RING-CH-type domain-containing protein</fullName>
    </recommendedName>
</protein>
<accession>A0A9N9LAR4</accession>
<evidence type="ECO:0000256" key="2">
    <source>
        <dbReference type="ARBA" id="ARBA00022692"/>
    </source>
</evidence>
<evidence type="ECO:0000259" key="10">
    <source>
        <dbReference type="PROSITE" id="PS51292"/>
    </source>
</evidence>
<evidence type="ECO:0000256" key="4">
    <source>
        <dbReference type="ARBA" id="ARBA00022771"/>
    </source>
</evidence>
<dbReference type="Proteomes" id="UP000701801">
    <property type="component" value="Unassembled WGS sequence"/>
</dbReference>
<gene>
    <name evidence="11" type="ORF">HYALB_00001515</name>
</gene>
<evidence type="ECO:0000313" key="12">
    <source>
        <dbReference type="Proteomes" id="UP000701801"/>
    </source>
</evidence>
<feature type="transmembrane region" description="Helical" evidence="9">
    <location>
        <begin position="162"/>
        <end position="184"/>
    </location>
</feature>